<dbReference type="AlphaFoldDB" id="A0AAJ0HVK1"/>
<reference evidence="1" key="2">
    <citation type="submission" date="2023-06" db="EMBL/GenBank/DDBJ databases">
        <authorList>
            <consortium name="Lawrence Berkeley National Laboratory"/>
            <person name="Haridas S."/>
            <person name="Hensen N."/>
            <person name="Bonometti L."/>
            <person name="Westerberg I."/>
            <person name="Brannstrom I.O."/>
            <person name="Guillou S."/>
            <person name="Cros-Aarteil S."/>
            <person name="Calhoun S."/>
            <person name="Kuo A."/>
            <person name="Mondo S."/>
            <person name="Pangilinan J."/>
            <person name="Riley R."/>
            <person name="Labutti K."/>
            <person name="Andreopoulos B."/>
            <person name="Lipzen A."/>
            <person name="Chen C."/>
            <person name="Yanf M."/>
            <person name="Daum C."/>
            <person name="Ng V."/>
            <person name="Clum A."/>
            <person name="Steindorff A."/>
            <person name="Ohm R."/>
            <person name="Martin F."/>
            <person name="Silar P."/>
            <person name="Natvig D."/>
            <person name="Lalanne C."/>
            <person name="Gautier V."/>
            <person name="Ament-Velasquez S.L."/>
            <person name="Kruys A."/>
            <person name="Hutchinson M.I."/>
            <person name="Powell A.J."/>
            <person name="Barry K."/>
            <person name="Miller A.N."/>
            <person name="Grigoriev I.V."/>
            <person name="Debuchy R."/>
            <person name="Gladieux P."/>
            <person name="Thoren M.H."/>
            <person name="Johannesson H."/>
        </authorList>
    </citation>
    <scope>NUCLEOTIDE SEQUENCE</scope>
    <source>
        <strain evidence="1">CBS 955.72</strain>
    </source>
</reference>
<dbReference type="EMBL" id="JAUIQD010000001">
    <property type="protein sequence ID" value="KAK3363700.1"/>
    <property type="molecule type" value="Genomic_DNA"/>
</dbReference>
<proteinExistence type="predicted"/>
<dbReference type="Proteomes" id="UP001275084">
    <property type="component" value="Unassembled WGS sequence"/>
</dbReference>
<evidence type="ECO:0000313" key="1">
    <source>
        <dbReference type="EMBL" id="KAK3363700.1"/>
    </source>
</evidence>
<reference evidence="1" key="1">
    <citation type="journal article" date="2023" name="Mol. Phylogenet. Evol.">
        <title>Genome-scale phylogeny and comparative genomics of the fungal order Sordariales.</title>
        <authorList>
            <person name="Hensen N."/>
            <person name="Bonometti L."/>
            <person name="Westerberg I."/>
            <person name="Brannstrom I.O."/>
            <person name="Guillou S."/>
            <person name="Cros-Aarteil S."/>
            <person name="Calhoun S."/>
            <person name="Haridas S."/>
            <person name="Kuo A."/>
            <person name="Mondo S."/>
            <person name="Pangilinan J."/>
            <person name="Riley R."/>
            <person name="LaButti K."/>
            <person name="Andreopoulos B."/>
            <person name="Lipzen A."/>
            <person name="Chen C."/>
            <person name="Yan M."/>
            <person name="Daum C."/>
            <person name="Ng V."/>
            <person name="Clum A."/>
            <person name="Steindorff A."/>
            <person name="Ohm R.A."/>
            <person name="Martin F."/>
            <person name="Silar P."/>
            <person name="Natvig D.O."/>
            <person name="Lalanne C."/>
            <person name="Gautier V."/>
            <person name="Ament-Velasquez S.L."/>
            <person name="Kruys A."/>
            <person name="Hutchinson M.I."/>
            <person name="Powell A.J."/>
            <person name="Barry K."/>
            <person name="Miller A.N."/>
            <person name="Grigoriev I.V."/>
            <person name="Debuchy R."/>
            <person name="Gladieux P."/>
            <person name="Hiltunen Thoren M."/>
            <person name="Johannesson H."/>
        </authorList>
    </citation>
    <scope>NUCLEOTIDE SEQUENCE</scope>
    <source>
        <strain evidence="1">CBS 955.72</strain>
    </source>
</reference>
<name>A0AAJ0HVK1_9PEZI</name>
<evidence type="ECO:0000313" key="2">
    <source>
        <dbReference type="Proteomes" id="UP001275084"/>
    </source>
</evidence>
<dbReference type="Gene3D" id="3.40.640.10">
    <property type="entry name" value="Type I PLP-dependent aspartate aminotransferase-like (Major domain)"/>
    <property type="match status" value="1"/>
</dbReference>
<accession>A0AAJ0HVK1</accession>
<keyword evidence="2" id="KW-1185">Reference proteome</keyword>
<sequence>MLPRAGAGGGRDGGRDGLVPDLSLRVEAQKDLFAMRYCDSVTVDLYEAGYIPYLAGALVYRDKWLKNLVTWMSLYLLHGSVTSIGIHGVKEFEPALYGNYAVTFKKRLRLDDHGQSLRVLRNAGMSPFASLPAKGAFINMLDDTFRQVIEEEVKVCQAYNDAAPDYHSFLIHGTDKIFLSHQSMFHIAKHRRQIILGVEFDEASTKAYGELEGNTKEEITLKTSDKINLASLPERVASEESPLPLVKTLPKNLPKDLLKNRALTSATADPPYPARLTPFYLYGSPREPHILTRAPNIGLSAGAVSLVRCMALLLLKYACPS</sequence>
<dbReference type="InterPro" id="IPR015421">
    <property type="entry name" value="PyrdxlP-dep_Trfase_major"/>
</dbReference>
<protein>
    <submittedName>
        <fullName evidence="1">Uncharacterized protein</fullName>
    </submittedName>
</protein>
<gene>
    <name evidence="1" type="ORF">B0T25DRAFT_513661</name>
</gene>
<comment type="caution">
    <text evidence="1">The sequence shown here is derived from an EMBL/GenBank/DDBJ whole genome shotgun (WGS) entry which is preliminary data.</text>
</comment>
<organism evidence="1 2">
    <name type="scientific">Lasiosphaeria hispida</name>
    <dbReference type="NCBI Taxonomy" id="260671"/>
    <lineage>
        <taxon>Eukaryota</taxon>
        <taxon>Fungi</taxon>
        <taxon>Dikarya</taxon>
        <taxon>Ascomycota</taxon>
        <taxon>Pezizomycotina</taxon>
        <taxon>Sordariomycetes</taxon>
        <taxon>Sordariomycetidae</taxon>
        <taxon>Sordariales</taxon>
        <taxon>Lasiosphaeriaceae</taxon>
        <taxon>Lasiosphaeria</taxon>
    </lineage>
</organism>